<reference evidence="1 2" key="1">
    <citation type="submission" date="2018-04" db="EMBL/GenBank/DDBJ databases">
        <title>Genome sequencing of Flavobacterium sp. HYN0048.</title>
        <authorList>
            <person name="Yi H."/>
            <person name="Baek C."/>
        </authorList>
    </citation>
    <scope>NUCLEOTIDE SEQUENCE [LARGE SCALE GENOMIC DNA]</scope>
    <source>
        <strain evidence="1 2">HYN0048</strain>
    </source>
</reference>
<evidence type="ECO:0008006" key="3">
    <source>
        <dbReference type="Google" id="ProtNLM"/>
    </source>
</evidence>
<organism evidence="1 2">
    <name type="scientific">Flavobacterium magnum</name>
    <dbReference type="NCBI Taxonomy" id="2162713"/>
    <lineage>
        <taxon>Bacteria</taxon>
        <taxon>Pseudomonadati</taxon>
        <taxon>Bacteroidota</taxon>
        <taxon>Flavobacteriia</taxon>
        <taxon>Flavobacteriales</taxon>
        <taxon>Flavobacteriaceae</taxon>
        <taxon>Flavobacterium</taxon>
    </lineage>
</organism>
<dbReference type="AlphaFoldDB" id="A0A2S0REN9"/>
<evidence type="ECO:0000313" key="2">
    <source>
        <dbReference type="Proteomes" id="UP000244193"/>
    </source>
</evidence>
<dbReference type="EMBL" id="CP028811">
    <property type="protein sequence ID" value="AWA30223.1"/>
    <property type="molecule type" value="Genomic_DNA"/>
</dbReference>
<proteinExistence type="predicted"/>
<dbReference type="KEGG" id="fmg:HYN48_09090"/>
<dbReference type="Proteomes" id="UP000244193">
    <property type="component" value="Chromosome"/>
</dbReference>
<name>A0A2S0REN9_9FLAO</name>
<protein>
    <recommendedName>
        <fullName evidence="3">Lipocalin-like domain-containing protein</fullName>
    </recommendedName>
</protein>
<keyword evidence="2" id="KW-1185">Reference proteome</keyword>
<gene>
    <name evidence="1" type="ORF">HYN48_09090</name>
</gene>
<sequence>MAAISILSCNSDDGAKAKNLSGKWALTGGSGTITGRVDAFSTGEITWTFHENHTVDIVNTVTDTARLSGLPSGTYHYAVSNSSEVQGCSTTVTVGPWTFGCATISSASVELADGFADGVGYTLIPMPQVVPLQ</sequence>
<accession>A0A2S0REN9</accession>
<evidence type="ECO:0000313" key="1">
    <source>
        <dbReference type="EMBL" id="AWA30223.1"/>
    </source>
</evidence>